<dbReference type="AlphaFoldDB" id="A0A2J6QAT5"/>
<evidence type="ECO:0000313" key="1">
    <source>
        <dbReference type="EMBL" id="PMD23379.1"/>
    </source>
</evidence>
<dbReference type="EMBL" id="KZ613475">
    <property type="protein sequence ID" value="PMD23379.1"/>
    <property type="molecule type" value="Genomic_DNA"/>
</dbReference>
<keyword evidence="2" id="KW-1185">Reference proteome</keyword>
<accession>A0A2J6QAT5</accession>
<dbReference type="Proteomes" id="UP000235672">
    <property type="component" value="Unassembled WGS sequence"/>
</dbReference>
<protein>
    <submittedName>
        <fullName evidence="1">Uncharacterized protein</fullName>
    </submittedName>
</protein>
<gene>
    <name evidence="1" type="ORF">NA56DRAFT_701665</name>
</gene>
<organism evidence="1 2">
    <name type="scientific">Hyaloscypha hepaticicola</name>
    <dbReference type="NCBI Taxonomy" id="2082293"/>
    <lineage>
        <taxon>Eukaryota</taxon>
        <taxon>Fungi</taxon>
        <taxon>Dikarya</taxon>
        <taxon>Ascomycota</taxon>
        <taxon>Pezizomycotina</taxon>
        <taxon>Leotiomycetes</taxon>
        <taxon>Helotiales</taxon>
        <taxon>Hyaloscyphaceae</taxon>
        <taxon>Hyaloscypha</taxon>
    </lineage>
</organism>
<reference evidence="1 2" key="1">
    <citation type="submission" date="2016-05" db="EMBL/GenBank/DDBJ databases">
        <title>A degradative enzymes factory behind the ericoid mycorrhizal symbiosis.</title>
        <authorList>
            <consortium name="DOE Joint Genome Institute"/>
            <person name="Martino E."/>
            <person name="Morin E."/>
            <person name="Grelet G."/>
            <person name="Kuo A."/>
            <person name="Kohler A."/>
            <person name="Daghino S."/>
            <person name="Barry K."/>
            <person name="Choi C."/>
            <person name="Cichocki N."/>
            <person name="Clum A."/>
            <person name="Copeland A."/>
            <person name="Hainaut M."/>
            <person name="Haridas S."/>
            <person name="Labutti K."/>
            <person name="Lindquist E."/>
            <person name="Lipzen A."/>
            <person name="Khouja H.-R."/>
            <person name="Murat C."/>
            <person name="Ohm R."/>
            <person name="Olson A."/>
            <person name="Spatafora J."/>
            <person name="Veneault-Fourrey C."/>
            <person name="Henrissat B."/>
            <person name="Grigoriev I."/>
            <person name="Martin F."/>
            <person name="Perotto S."/>
        </authorList>
    </citation>
    <scope>NUCLEOTIDE SEQUENCE [LARGE SCALE GENOMIC DNA]</scope>
    <source>
        <strain evidence="1 2">UAMH 7357</strain>
    </source>
</reference>
<name>A0A2J6QAT5_9HELO</name>
<sequence length="208" mass="23286">MAIENTSNEKMPRRKMAVAWGETCPMIAIQSLALEKENRDMWRSGGFCWTACIHCLGSWAAHQPATLVLELSTDWGHQGLFPRVSRAKSSPPAKSTTLAEPSVSSLALVLALNRLWLCVWVWRISAAERGKERKGKHCHGHGLRPLSPTIHDIKESFDHLQFDIASSSPSRRILSPFDKRHTLAIAICPGSLLRRRDLGYPLCPELED</sequence>
<evidence type="ECO:0000313" key="2">
    <source>
        <dbReference type="Proteomes" id="UP000235672"/>
    </source>
</evidence>
<proteinExistence type="predicted"/>